<dbReference type="InterPro" id="IPR041807">
    <property type="entry name" value="Cue5/Don1_CUE"/>
</dbReference>
<dbReference type="Pfam" id="PF02845">
    <property type="entry name" value="CUE"/>
    <property type="match status" value="1"/>
</dbReference>
<dbReference type="InterPro" id="IPR009060">
    <property type="entry name" value="UBA-like_sf"/>
</dbReference>
<dbReference type="AlphaFoldDB" id="A0A4S8WAM1"/>
<dbReference type="GO" id="GO:0043130">
    <property type="term" value="F:ubiquitin binding"/>
    <property type="evidence" value="ECO:0007669"/>
    <property type="project" value="InterPro"/>
</dbReference>
<evidence type="ECO:0000313" key="4">
    <source>
        <dbReference type="Proteomes" id="UP000308014"/>
    </source>
</evidence>
<name>A0A4S8WAM1_AURPU</name>
<dbReference type="GO" id="GO:0006511">
    <property type="term" value="P:ubiquitin-dependent protein catabolic process"/>
    <property type="evidence" value="ECO:0007669"/>
    <property type="project" value="TreeGrafter"/>
</dbReference>
<evidence type="ECO:0000313" key="3">
    <source>
        <dbReference type="EMBL" id="THW21466.1"/>
    </source>
</evidence>
<gene>
    <name evidence="3" type="ORF">D6D24_01720</name>
</gene>
<dbReference type="SMART" id="SM00546">
    <property type="entry name" value="CUE"/>
    <property type="match status" value="1"/>
</dbReference>
<dbReference type="SUPFAM" id="SSF46934">
    <property type="entry name" value="UBA-like"/>
    <property type="match status" value="1"/>
</dbReference>
<dbReference type="GO" id="GO:0031624">
    <property type="term" value="F:ubiquitin conjugating enzyme binding"/>
    <property type="evidence" value="ECO:0007669"/>
    <property type="project" value="TreeGrafter"/>
</dbReference>
<reference evidence="3 4" key="1">
    <citation type="submission" date="2018-10" db="EMBL/GenBank/DDBJ databases">
        <title>Fifty Aureobasidium pullulans genomes reveal a recombining polyextremotolerant generalist.</title>
        <authorList>
            <person name="Gostincar C."/>
            <person name="Turk M."/>
            <person name="Zajc J."/>
            <person name="Gunde-Cimerman N."/>
        </authorList>
    </citation>
    <scope>NUCLEOTIDE SEQUENCE [LARGE SCALE GENOMIC DNA]</scope>
    <source>
        <strain evidence="3 4">EXF-11318</strain>
    </source>
</reference>
<evidence type="ECO:0000256" key="1">
    <source>
        <dbReference type="SAM" id="MobiDB-lite"/>
    </source>
</evidence>
<evidence type="ECO:0000259" key="2">
    <source>
        <dbReference type="PROSITE" id="PS51140"/>
    </source>
</evidence>
<dbReference type="Proteomes" id="UP000308014">
    <property type="component" value="Unassembled WGS sequence"/>
</dbReference>
<proteinExistence type="predicted"/>
<dbReference type="FunFam" id="1.10.8.10:FF:000064">
    <property type="entry name" value="Similar to CUE domain-containing protein"/>
    <property type="match status" value="1"/>
</dbReference>
<accession>A0A4S8WAM1</accession>
<dbReference type="GO" id="GO:0005737">
    <property type="term" value="C:cytoplasm"/>
    <property type="evidence" value="ECO:0007669"/>
    <property type="project" value="TreeGrafter"/>
</dbReference>
<dbReference type="PANTHER" id="PTHR16461:SF5">
    <property type="entry name" value="TOLL-INTERACTING PROTEIN"/>
    <property type="match status" value="1"/>
</dbReference>
<protein>
    <recommendedName>
        <fullName evidence="2">CUE domain-containing protein</fullName>
    </recommendedName>
</protein>
<feature type="domain" description="CUE" evidence="2">
    <location>
        <begin position="64"/>
        <end position="105"/>
    </location>
</feature>
<dbReference type="InterPro" id="IPR003892">
    <property type="entry name" value="CUE"/>
</dbReference>
<dbReference type="PANTHER" id="PTHR16461">
    <property type="entry name" value="TOLL-INTERACTING PROTEIN"/>
    <property type="match status" value="1"/>
</dbReference>
<dbReference type="Gene3D" id="1.10.8.10">
    <property type="entry name" value="DNA helicase RuvA subunit, C-terminal domain"/>
    <property type="match status" value="1"/>
</dbReference>
<feature type="compositionally biased region" description="Basic and acidic residues" evidence="1">
    <location>
        <begin position="1"/>
        <end position="12"/>
    </location>
</feature>
<organism evidence="3 4">
    <name type="scientific">Aureobasidium pullulans</name>
    <name type="common">Black yeast</name>
    <name type="synonym">Pullularia pullulans</name>
    <dbReference type="NCBI Taxonomy" id="5580"/>
    <lineage>
        <taxon>Eukaryota</taxon>
        <taxon>Fungi</taxon>
        <taxon>Dikarya</taxon>
        <taxon>Ascomycota</taxon>
        <taxon>Pezizomycotina</taxon>
        <taxon>Dothideomycetes</taxon>
        <taxon>Dothideomycetidae</taxon>
        <taxon>Dothideales</taxon>
        <taxon>Saccotheciaceae</taxon>
        <taxon>Aureobasidium</taxon>
    </lineage>
</organism>
<feature type="region of interest" description="Disordered" evidence="1">
    <location>
        <begin position="1"/>
        <end position="72"/>
    </location>
</feature>
<dbReference type="CDD" id="cd14372">
    <property type="entry name" value="CUE_Cue5p_like"/>
    <property type="match status" value="1"/>
</dbReference>
<dbReference type="EMBL" id="QZAJ01000033">
    <property type="protein sequence ID" value="THW21466.1"/>
    <property type="molecule type" value="Genomic_DNA"/>
</dbReference>
<dbReference type="PROSITE" id="PS51140">
    <property type="entry name" value="CUE"/>
    <property type="match status" value="1"/>
</dbReference>
<comment type="caution">
    <text evidence="3">The sequence shown here is derived from an EMBL/GenBank/DDBJ whole genome shotgun (WGS) entry which is preliminary data.</text>
</comment>
<sequence length="107" mass="11456">MSDGSHSEKPKAGAESPTTARELDFDDDHDESRPIKSPTPKQVSFVEVEDEDAPSKPARPLSPQSQNEKTLKEAFPTIDAKVIRAVLIASGGSVEPAFNALLGKLSL</sequence>